<keyword evidence="3" id="KW-1185">Reference proteome</keyword>
<gene>
    <name evidence="2" type="ORF">R2601_01295</name>
</gene>
<feature type="region of interest" description="Disordered" evidence="1">
    <location>
        <begin position="32"/>
        <end position="53"/>
    </location>
</feature>
<dbReference type="RefSeq" id="WP_007803833.1">
    <property type="nucleotide sequence ID" value="NZ_DS022279.1"/>
</dbReference>
<name>Q0FUP9_SALBH</name>
<evidence type="ECO:0000313" key="3">
    <source>
        <dbReference type="Proteomes" id="UP000006230"/>
    </source>
</evidence>
<comment type="caution">
    <text evidence="2">The sequence shown here is derived from an EMBL/GenBank/DDBJ whole genome shotgun (WGS) entry which is preliminary data.</text>
</comment>
<dbReference type="HOGENOM" id="CLU_3064471_0_0_5"/>
<organism evidence="2 3">
    <name type="scientific">Salipiger bermudensis (strain DSM 26914 / JCM 13377 / KCTC 12554 / HTCC2601)</name>
    <name type="common">Pelagibaca bermudensis</name>
    <dbReference type="NCBI Taxonomy" id="314265"/>
    <lineage>
        <taxon>Bacteria</taxon>
        <taxon>Pseudomonadati</taxon>
        <taxon>Pseudomonadota</taxon>
        <taxon>Alphaproteobacteria</taxon>
        <taxon>Rhodobacterales</taxon>
        <taxon>Roseobacteraceae</taxon>
        <taxon>Salipiger</taxon>
    </lineage>
</organism>
<evidence type="ECO:0000256" key="1">
    <source>
        <dbReference type="SAM" id="MobiDB-lite"/>
    </source>
</evidence>
<dbReference type="Proteomes" id="UP000006230">
    <property type="component" value="Unassembled WGS sequence"/>
</dbReference>
<evidence type="ECO:0000313" key="2">
    <source>
        <dbReference type="EMBL" id="EAU48032.1"/>
    </source>
</evidence>
<protein>
    <recommendedName>
        <fullName evidence="4">Transposase</fullName>
    </recommendedName>
</protein>
<sequence length="53" mass="5925">MSIDKDLLQALTPALTERALSAEVDDQLIEERAEPQAERASQAANRRNRYPAT</sequence>
<reference evidence="2 3" key="1">
    <citation type="journal article" date="2010" name="J. Bacteriol.">
        <title>Genome sequences of Pelagibaca bermudensis HTCC2601T and Maritimibacter alkaliphilus HTCC2654T, the type strains of two marine Roseobacter genera.</title>
        <authorList>
            <person name="Thrash J.C."/>
            <person name="Cho J.C."/>
            <person name="Ferriera S."/>
            <person name="Johnson J."/>
            <person name="Vergin K.L."/>
            <person name="Giovannoni S.J."/>
        </authorList>
    </citation>
    <scope>NUCLEOTIDE SEQUENCE [LARGE SCALE GENOMIC DNA]</scope>
    <source>
        <strain evidence="3">DSM 26914 / JCM 13377 / KCTC 12554 / HTCC2601</strain>
    </source>
</reference>
<dbReference type="EMBL" id="AATQ01000003">
    <property type="protein sequence ID" value="EAU48032.1"/>
    <property type="molecule type" value="Genomic_DNA"/>
</dbReference>
<dbReference type="AlphaFoldDB" id="Q0FUP9"/>
<accession>Q0FUP9</accession>
<proteinExistence type="predicted"/>
<evidence type="ECO:0008006" key="4">
    <source>
        <dbReference type="Google" id="ProtNLM"/>
    </source>
</evidence>